<dbReference type="PANTHER" id="PTHR21184">
    <property type="entry name" value="MENORIN (DENDRITIC BRANCHING PROTEIN)"/>
    <property type="match status" value="1"/>
</dbReference>
<dbReference type="InterPro" id="IPR019356">
    <property type="entry name" value="Menorin_dom"/>
</dbReference>
<dbReference type="EMBL" id="OC005772">
    <property type="protein sequence ID" value="CAD7265628.1"/>
    <property type="molecule type" value="Genomic_DNA"/>
</dbReference>
<proteinExistence type="inferred from homology"/>
<dbReference type="AlphaFoldDB" id="A0A7R9G4Q8"/>
<evidence type="ECO:0000256" key="1">
    <source>
        <dbReference type="ARBA" id="ARBA00044953"/>
    </source>
</evidence>
<feature type="domain" description="Menorin-like" evidence="2">
    <location>
        <begin position="20"/>
        <end position="262"/>
    </location>
</feature>
<evidence type="ECO:0000313" key="3">
    <source>
        <dbReference type="EMBL" id="CAD7265628.1"/>
    </source>
</evidence>
<dbReference type="GO" id="GO:0005615">
    <property type="term" value="C:extracellular space"/>
    <property type="evidence" value="ECO:0007669"/>
    <property type="project" value="TreeGrafter"/>
</dbReference>
<feature type="domain" description="Menorin-like" evidence="2">
    <location>
        <begin position="271"/>
        <end position="363"/>
    </location>
</feature>
<dbReference type="Pfam" id="PF10223">
    <property type="entry name" value="Menorin_N"/>
    <property type="match status" value="2"/>
</dbReference>
<gene>
    <name evidence="3" type="ORF">TSIB3V08_LOCUS9659</name>
</gene>
<comment type="similarity">
    <text evidence="1">Belongs to the menorin family.</text>
</comment>
<accession>A0A7R9G4Q8</accession>
<protein>
    <recommendedName>
        <fullName evidence="2">Menorin-like domain-containing protein</fullName>
    </recommendedName>
</protein>
<reference evidence="3" key="1">
    <citation type="submission" date="2020-11" db="EMBL/GenBank/DDBJ databases">
        <authorList>
            <person name="Tran Van P."/>
        </authorList>
    </citation>
    <scope>NUCLEOTIDE SEQUENCE</scope>
</reference>
<organism evidence="3">
    <name type="scientific">Timema shepardi</name>
    <name type="common">Walking stick</name>
    <dbReference type="NCBI Taxonomy" id="629360"/>
    <lineage>
        <taxon>Eukaryota</taxon>
        <taxon>Metazoa</taxon>
        <taxon>Ecdysozoa</taxon>
        <taxon>Arthropoda</taxon>
        <taxon>Hexapoda</taxon>
        <taxon>Insecta</taxon>
        <taxon>Pterygota</taxon>
        <taxon>Neoptera</taxon>
        <taxon>Polyneoptera</taxon>
        <taxon>Phasmatodea</taxon>
        <taxon>Timematodea</taxon>
        <taxon>Timematoidea</taxon>
        <taxon>Timematidae</taxon>
        <taxon>Timema</taxon>
    </lineage>
</organism>
<evidence type="ECO:0000259" key="2">
    <source>
        <dbReference type="Pfam" id="PF10223"/>
    </source>
</evidence>
<name>A0A7R9G4Q8_TIMSH</name>
<sequence length="387" mass="42482">MASCELMPSPKAFWPSIKDDLTKVTWAHAVNSKDDFNKALKDKVMMLEADVNMGRKGIFSFKKIPIMVHPPATRSDMSLKEFLNKVAAAKSVGAKLDFKSMEAVEESIKIIRDMIEKLKFPLWLNADILKGPVNSIISPLDADIFLSLCTRNLPEATLSLGWTLFYAAPIIVPGKYEADHIIQMKDALTRNNVTQPVTFAVDASLAAQSLDTLPALMDVPGITDITLTVFLSIPAFVNISQLTTLIKTFGEDRVYVDLPEKVVYCQTKVAFETTLSLGWTLFYAAPVIVLGKYEAEHIIQMKDALSRNNVTQPVIFAVNASPAAQSLDTLPALMDVSGITYITLSVFLSQPSFVNISQLTTLIIIHISQSEVRVVSPSPQVASLTSS</sequence>
<dbReference type="PANTHER" id="PTHR21184:SF6">
    <property type="entry name" value="CONSERVED PLASMA MEMBRANE PROTEIN"/>
    <property type="match status" value="1"/>
</dbReference>